<sequence>MTRTISENWNLNLINDTKMQIRSELEKISEDHGCQLRQDYIDQRISELEESQTAGDYLKIFVYLMSSLVLHERYDHLPPTRINQTIKYLNNLLRASGVKPGNSIKALLLAEIEIVRSQIYRRMGQHWHAAWHQQLAMNVAGKNSPGGEGYQVYSMANRAFRLGYGWIALRDFQIAENMGITGHLKMQCFMNQIRVLRLMGRIGESEKLSTKVSEEEDTSDGFEIELEWERICRELTSSGNANEMLASIRKGKNHDQPIYQLECCLWIMAHQSKKLLDRMPKLSQLKRKKSMRLGKLDTLYKSVIVLQSCYDYELPLNKRIEDLGDTLANSQLLFNIDKQLLLWAGACRWLLRSKSYALAQLAFAEYQSSCMRLVGGEYRDVLGVLSDIADSTFEGKSKT</sequence>
<name>A0A1Y6B8K1_9BACT</name>
<proteinExistence type="predicted"/>
<dbReference type="Proteomes" id="UP000192907">
    <property type="component" value="Unassembled WGS sequence"/>
</dbReference>
<evidence type="ECO:0000313" key="1">
    <source>
        <dbReference type="EMBL" id="SME94131.1"/>
    </source>
</evidence>
<protein>
    <submittedName>
        <fullName evidence="1">Uncharacterized protein</fullName>
    </submittedName>
</protein>
<reference evidence="2" key="1">
    <citation type="submission" date="2017-04" db="EMBL/GenBank/DDBJ databases">
        <authorList>
            <person name="Varghese N."/>
            <person name="Submissions S."/>
        </authorList>
    </citation>
    <scope>NUCLEOTIDE SEQUENCE [LARGE SCALE GENOMIC DNA]</scope>
    <source>
        <strain evidence="2">RKEM611</strain>
    </source>
</reference>
<accession>A0A1Y6B8K1</accession>
<dbReference type="AlphaFoldDB" id="A0A1Y6B8K1"/>
<evidence type="ECO:0000313" key="2">
    <source>
        <dbReference type="Proteomes" id="UP000192907"/>
    </source>
</evidence>
<keyword evidence="2" id="KW-1185">Reference proteome</keyword>
<dbReference type="EMBL" id="FWZT01000002">
    <property type="protein sequence ID" value="SME94131.1"/>
    <property type="molecule type" value="Genomic_DNA"/>
</dbReference>
<gene>
    <name evidence="1" type="ORF">SAMN06296036_10294</name>
</gene>
<dbReference type="RefSeq" id="WP_132315570.1">
    <property type="nucleotide sequence ID" value="NZ_FWZT01000002.1"/>
</dbReference>
<organism evidence="1 2">
    <name type="scientific">Pseudobacteriovorax antillogorgiicola</name>
    <dbReference type="NCBI Taxonomy" id="1513793"/>
    <lineage>
        <taxon>Bacteria</taxon>
        <taxon>Pseudomonadati</taxon>
        <taxon>Bdellovibrionota</taxon>
        <taxon>Oligoflexia</taxon>
        <taxon>Oligoflexales</taxon>
        <taxon>Pseudobacteriovoracaceae</taxon>
        <taxon>Pseudobacteriovorax</taxon>
    </lineage>
</organism>